<dbReference type="EMBL" id="CP059833">
    <property type="protein sequence ID" value="QMV84634.1"/>
    <property type="molecule type" value="Genomic_DNA"/>
</dbReference>
<dbReference type="Proteomes" id="UP000515570">
    <property type="component" value="Chromosome"/>
</dbReference>
<keyword evidence="2" id="KW-1185">Reference proteome</keyword>
<dbReference type="AlphaFoldDB" id="A0A7G5FDE3"/>
<evidence type="ECO:0000313" key="2">
    <source>
        <dbReference type="Proteomes" id="UP000515570"/>
    </source>
</evidence>
<protein>
    <submittedName>
        <fullName evidence="1">DUF2334 domain-containing protein</fullName>
    </submittedName>
</protein>
<proteinExistence type="predicted"/>
<dbReference type="CDD" id="cd11374">
    <property type="entry name" value="CE4_u10"/>
    <property type="match status" value="1"/>
</dbReference>
<accession>A0A7G5FDE3</accession>
<dbReference type="RefSeq" id="WP_182385442.1">
    <property type="nucleotide sequence ID" value="NZ_CP059833.1"/>
</dbReference>
<reference evidence="1 2" key="1">
    <citation type="submission" date="2020-07" db="EMBL/GenBank/DDBJ databases">
        <title>non toxigenic Corynebacterium sp. nov from a clinical source.</title>
        <authorList>
            <person name="Bernier A.-M."/>
            <person name="Bernard K."/>
        </authorList>
    </citation>
    <scope>NUCLEOTIDE SEQUENCE [LARGE SCALE GENOMIC DNA]</scope>
    <source>
        <strain evidence="2">NML 93-0612</strain>
    </source>
</reference>
<name>A0A7G5FDE3_9CORY</name>
<organism evidence="1 2">
    <name type="scientific">Corynebacterium hindlerae</name>
    <dbReference type="NCBI Taxonomy" id="699041"/>
    <lineage>
        <taxon>Bacteria</taxon>
        <taxon>Bacillati</taxon>
        <taxon>Actinomycetota</taxon>
        <taxon>Actinomycetes</taxon>
        <taxon>Mycobacteriales</taxon>
        <taxon>Corynebacteriaceae</taxon>
        <taxon>Corynebacterium</taxon>
    </lineage>
</organism>
<dbReference type="InterPro" id="IPR011330">
    <property type="entry name" value="Glyco_hydro/deAcase_b/a-brl"/>
</dbReference>
<sequence length="225" mass="25179">MHGALLVSISSIFDATRADTEKLISHLDSRGVPVSLLVAPHIDGNWHLAKDPATKQWLLDQQSADRAIILNGFDQAVQGRRAEFANLESHEARLRLKGATRQMQKIGFDTDLFAPPRWRLSAGTLQVLPEFGFTLVSSTRGIHNLDSGDFTQTRNLSFGEGYGAAKWWRRNIIRAVERGAAQGRTVRLSISARNLSDKKTARDFLEGVDKALRLGLTPRDYRDFR</sequence>
<dbReference type="SUPFAM" id="SSF88713">
    <property type="entry name" value="Glycoside hydrolase/deacetylase"/>
    <property type="match status" value="1"/>
</dbReference>
<evidence type="ECO:0000313" key="1">
    <source>
        <dbReference type="EMBL" id="QMV84634.1"/>
    </source>
</evidence>
<dbReference type="GO" id="GO:0005975">
    <property type="term" value="P:carbohydrate metabolic process"/>
    <property type="evidence" value="ECO:0007669"/>
    <property type="project" value="InterPro"/>
</dbReference>
<dbReference type="Pfam" id="PF10096">
    <property type="entry name" value="DUF2334"/>
    <property type="match status" value="1"/>
</dbReference>
<dbReference type="Gene3D" id="3.20.20.370">
    <property type="entry name" value="Glycoside hydrolase/deacetylase"/>
    <property type="match status" value="1"/>
</dbReference>
<dbReference type="InterPro" id="IPR018763">
    <property type="entry name" value="DUF2334"/>
</dbReference>
<gene>
    <name evidence="1" type="ORF">HW450_09755</name>
</gene>